<sequence length="491" mass="53208">MFTVIAPTDRLGTSVLADAARSITRQLGGAAEIASLVVRLLVDDAHDRSTVADPVPILELRVEANGTEIIIELRDHGEPVSGPPPVVLSIVDLGFATSATGGTDGMSNVSKVWLPRASHDAIFHDSDLEVVPEDAPLTDATVTLHQLEPADAPSLTRCIYRCYGWTYPGTDFYYPERVAAAIARGDRIGEVAVDEHGEVVAHWGAVFVAEGILESGGTVTDPRFRHRGLADQLGDRLLARLVDLGATGRLREPVLTHPATQGIALREGATAVGILLNATEPIQQVGITDGLLTHRPSLSQMYSPLTPLEPATIWIPATYEPIVRHIVDGTDWPRDFGHTDITAEHPETSSVSSSYDSNRHSGEVTVSLIGTDLVEALDDTIEQLRHAGAEVVTVRLPANDPALASFGAELEVLALSFASFVPRFGSFGDSLMLQWLRDPDVDDSDWVFADDRIRSLSRLVVDQARELGDSSVRRRRRSARRQTLFAELLND</sequence>
<feature type="domain" description="N-acetyltransferase" evidence="1">
    <location>
        <begin position="142"/>
        <end position="309"/>
    </location>
</feature>
<dbReference type="EMBL" id="CAEMXZ010000066">
    <property type="protein sequence ID" value="CAB4323728.1"/>
    <property type="molecule type" value="Genomic_DNA"/>
</dbReference>
<dbReference type="InterPro" id="IPR000182">
    <property type="entry name" value="GNAT_dom"/>
</dbReference>
<organism evidence="2">
    <name type="scientific">freshwater metagenome</name>
    <dbReference type="NCBI Taxonomy" id="449393"/>
    <lineage>
        <taxon>unclassified sequences</taxon>
        <taxon>metagenomes</taxon>
        <taxon>ecological metagenomes</taxon>
    </lineage>
</organism>
<dbReference type="EMBL" id="CAFBNC010000027">
    <property type="protein sequence ID" value="CAB4932348.1"/>
    <property type="molecule type" value="Genomic_DNA"/>
</dbReference>
<dbReference type="AlphaFoldDB" id="A0A6J5YJB1"/>
<dbReference type="SUPFAM" id="SSF55729">
    <property type="entry name" value="Acyl-CoA N-acyltransferases (Nat)"/>
    <property type="match status" value="1"/>
</dbReference>
<proteinExistence type="predicted"/>
<evidence type="ECO:0000259" key="1">
    <source>
        <dbReference type="PROSITE" id="PS51186"/>
    </source>
</evidence>
<dbReference type="PROSITE" id="PS51186">
    <property type="entry name" value="GNAT"/>
    <property type="match status" value="1"/>
</dbReference>
<dbReference type="Gene3D" id="3.40.630.30">
    <property type="match status" value="1"/>
</dbReference>
<evidence type="ECO:0000313" key="3">
    <source>
        <dbReference type="EMBL" id="CAB4932348.1"/>
    </source>
</evidence>
<dbReference type="GO" id="GO:0016747">
    <property type="term" value="F:acyltransferase activity, transferring groups other than amino-acyl groups"/>
    <property type="evidence" value="ECO:0007669"/>
    <property type="project" value="InterPro"/>
</dbReference>
<protein>
    <submittedName>
        <fullName evidence="2">Unannotated protein</fullName>
    </submittedName>
</protein>
<reference evidence="2" key="1">
    <citation type="submission" date="2020-05" db="EMBL/GenBank/DDBJ databases">
        <authorList>
            <person name="Chiriac C."/>
            <person name="Salcher M."/>
            <person name="Ghai R."/>
            <person name="Kavagutti S V."/>
        </authorList>
    </citation>
    <scope>NUCLEOTIDE SEQUENCE</scope>
</reference>
<gene>
    <name evidence="2" type="ORF">UFOPK1392_01485</name>
    <name evidence="3" type="ORF">UFOPK3733_00750</name>
</gene>
<evidence type="ECO:0000313" key="2">
    <source>
        <dbReference type="EMBL" id="CAB4323728.1"/>
    </source>
</evidence>
<name>A0A6J5YJB1_9ZZZZ</name>
<dbReference type="InterPro" id="IPR016181">
    <property type="entry name" value="Acyl_CoA_acyltransferase"/>
</dbReference>
<accession>A0A6J5YJB1</accession>